<sequence length="354" mass="39061">MINQEDQDIDGPDIDRSEPEVVDDTTPEPEPVDEDLDLDDLDIDGLGDEPSENESAETNLDLDDEGKSETGDELDHLDLDDEEEEEETNPTPRKHFPWWYHAIIVTACALILIGSWIFLQKRETAIPPAIQKQLDKIADNIASATEAIEAQNGRIDKVGERLLAVEDVKDRVTDLTDGQKVLSDSVADVKKRQDDFEKTLAGIRGETTAVRETTNKLSRMLVETRVLARFGADNMDTVHVGNFAIGQSVVKIGMAKKIALINEARAAGEVEVVAIWAGADADTGISSRNQELSNERSWAIGRVLKLGDSARQKASQIGIGGLKYDEVSPEDQRAGYVFIRFLKPSELMLKLAKI</sequence>
<dbReference type="AlphaFoldDB" id="A0A2H0V2E4"/>
<gene>
    <name evidence="3" type="ORF">COT99_02120</name>
</gene>
<organism evidence="3 4">
    <name type="scientific">Candidatus Falkowbacteria bacterium CG10_big_fil_rev_8_21_14_0_10_43_10</name>
    <dbReference type="NCBI Taxonomy" id="1974567"/>
    <lineage>
        <taxon>Bacteria</taxon>
        <taxon>Candidatus Falkowiibacteriota</taxon>
    </lineage>
</organism>
<feature type="transmembrane region" description="Helical" evidence="2">
    <location>
        <begin position="98"/>
        <end position="119"/>
    </location>
</feature>
<keyword evidence="2" id="KW-0472">Membrane</keyword>
<dbReference type="EMBL" id="PFAR01000024">
    <property type="protein sequence ID" value="PIR93235.1"/>
    <property type="molecule type" value="Genomic_DNA"/>
</dbReference>
<keyword evidence="2" id="KW-0812">Transmembrane</keyword>
<feature type="compositionally biased region" description="Acidic residues" evidence="1">
    <location>
        <begin position="78"/>
        <end position="88"/>
    </location>
</feature>
<keyword evidence="2" id="KW-1133">Transmembrane helix</keyword>
<comment type="caution">
    <text evidence="3">The sequence shown here is derived from an EMBL/GenBank/DDBJ whole genome shotgun (WGS) entry which is preliminary data.</text>
</comment>
<evidence type="ECO:0000313" key="4">
    <source>
        <dbReference type="Proteomes" id="UP000228626"/>
    </source>
</evidence>
<protein>
    <submittedName>
        <fullName evidence="3">Uncharacterized protein</fullName>
    </submittedName>
</protein>
<name>A0A2H0V2E4_9BACT</name>
<feature type="compositionally biased region" description="Acidic residues" evidence="1">
    <location>
        <begin position="20"/>
        <end position="64"/>
    </location>
</feature>
<evidence type="ECO:0000256" key="1">
    <source>
        <dbReference type="SAM" id="MobiDB-lite"/>
    </source>
</evidence>
<proteinExistence type="predicted"/>
<dbReference type="Proteomes" id="UP000228626">
    <property type="component" value="Unassembled WGS sequence"/>
</dbReference>
<feature type="compositionally biased region" description="Acidic residues" evidence="1">
    <location>
        <begin position="1"/>
        <end position="12"/>
    </location>
</feature>
<feature type="region of interest" description="Disordered" evidence="1">
    <location>
        <begin position="1"/>
        <end position="94"/>
    </location>
</feature>
<evidence type="ECO:0000313" key="3">
    <source>
        <dbReference type="EMBL" id="PIR93235.1"/>
    </source>
</evidence>
<feature type="compositionally biased region" description="Basic and acidic residues" evidence="1">
    <location>
        <begin position="65"/>
        <end position="77"/>
    </location>
</feature>
<evidence type="ECO:0000256" key="2">
    <source>
        <dbReference type="SAM" id="Phobius"/>
    </source>
</evidence>
<accession>A0A2H0V2E4</accession>
<reference evidence="4" key="1">
    <citation type="submission" date="2017-09" db="EMBL/GenBank/DDBJ databases">
        <title>Depth-based differentiation of microbial function through sediment-hosted aquifers and enrichment of novel symbionts in the deep terrestrial subsurface.</title>
        <authorList>
            <person name="Probst A.J."/>
            <person name="Ladd B."/>
            <person name="Jarett J.K."/>
            <person name="Geller-Mcgrath D.E."/>
            <person name="Sieber C.M.K."/>
            <person name="Emerson J.B."/>
            <person name="Anantharaman K."/>
            <person name="Thomas B.C."/>
            <person name="Malmstrom R."/>
            <person name="Stieglmeier M."/>
            <person name="Klingl A."/>
            <person name="Woyke T."/>
            <person name="Ryan C.M."/>
            <person name="Banfield J.F."/>
        </authorList>
    </citation>
    <scope>NUCLEOTIDE SEQUENCE [LARGE SCALE GENOMIC DNA]</scope>
</reference>